<dbReference type="InterPro" id="IPR000014">
    <property type="entry name" value="PAS"/>
</dbReference>
<keyword evidence="5" id="KW-1185">Reference proteome</keyword>
<dbReference type="SUPFAM" id="SSF52172">
    <property type="entry name" value="CheY-like"/>
    <property type="match status" value="1"/>
</dbReference>
<accession>A0ABD6BMM2</accession>
<comment type="caution">
    <text evidence="4">The sequence shown here is derived from an EMBL/GenBank/DDBJ whole genome shotgun (WGS) entry which is preliminary data.</text>
</comment>
<dbReference type="NCBIfam" id="TIGR00229">
    <property type="entry name" value="sensory_box"/>
    <property type="match status" value="1"/>
</dbReference>
<feature type="domain" description="Response regulatory" evidence="2">
    <location>
        <begin position="10"/>
        <end position="127"/>
    </location>
</feature>
<dbReference type="PROSITE" id="PS50112">
    <property type="entry name" value="PAS"/>
    <property type="match status" value="1"/>
</dbReference>
<organism evidence="4 5">
    <name type="scientific">Halolamina litorea</name>
    <dbReference type="NCBI Taxonomy" id="1515593"/>
    <lineage>
        <taxon>Archaea</taxon>
        <taxon>Methanobacteriati</taxon>
        <taxon>Methanobacteriota</taxon>
        <taxon>Stenosarchaea group</taxon>
        <taxon>Halobacteria</taxon>
        <taxon>Halobacteriales</taxon>
        <taxon>Haloferacaceae</taxon>
    </lineage>
</organism>
<dbReference type="SUPFAM" id="SSF55785">
    <property type="entry name" value="PYP-like sensor domain (PAS domain)"/>
    <property type="match status" value="1"/>
</dbReference>
<evidence type="ECO:0000313" key="4">
    <source>
        <dbReference type="EMBL" id="MFD1566362.1"/>
    </source>
</evidence>
<dbReference type="AlphaFoldDB" id="A0ABD6BMM2"/>
<sequence>MANNPPEERRVLLRMRDGENRRLLGEWLADEPGYQPIVADSDDAFNAEFDCAILDTATLPESGDNLAARRRMEPVFLPVLLLLPKRTGGDALKALEQLPGHVRSSVDDTIEAPVQKRALRHRLDTLVRAREYAEQLNRSRDRYHRLLEMLPEAVLLLRDGATEYVNEAAISLLEREEPHLIGDHPVTYVAPEDQPALARYLRELRNGRGETGVKVEIVADGERVPVEFRGVRLFEEDDDGDDEPLVQLLIHEAEMIDGEALGQP</sequence>
<keyword evidence="1" id="KW-0597">Phosphoprotein</keyword>
<evidence type="ECO:0000259" key="2">
    <source>
        <dbReference type="PROSITE" id="PS50110"/>
    </source>
</evidence>
<feature type="modified residue" description="4-aspartylphosphate" evidence="1">
    <location>
        <position position="55"/>
    </location>
</feature>
<dbReference type="Gene3D" id="3.30.450.20">
    <property type="entry name" value="PAS domain"/>
    <property type="match status" value="1"/>
</dbReference>
<dbReference type="InterPro" id="IPR013767">
    <property type="entry name" value="PAS_fold"/>
</dbReference>
<dbReference type="Pfam" id="PF00989">
    <property type="entry name" value="PAS"/>
    <property type="match status" value="1"/>
</dbReference>
<dbReference type="EMBL" id="JBHUCZ010000001">
    <property type="protein sequence ID" value="MFD1566362.1"/>
    <property type="molecule type" value="Genomic_DNA"/>
</dbReference>
<evidence type="ECO:0000256" key="1">
    <source>
        <dbReference type="PROSITE-ProRule" id="PRU00169"/>
    </source>
</evidence>
<reference evidence="4 5" key="1">
    <citation type="journal article" date="2019" name="Int. J. Syst. Evol. Microbiol.">
        <title>The Global Catalogue of Microorganisms (GCM) 10K type strain sequencing project: providing services to taxonomists for standard genome sequencing and annotation.</title>
        <authorList>
            <consortium name="The Broad Institute Genomics Platform"/>
            <consortium name="The Broad Institute Genome Sequencing Center for Infectious Disease"/>
            <person name="Wu L."/>
            <person name="Ma J."/>
        </authorList>
    </citation>
    <scope>NUCLEOTIDE SEQUENCE [LARGE SCALE GENOMIC DNA]</scope>
    <source>
        <strain evidence="4 5">CGMCC 1.12859</strain>
    </source>
</reference>
<dbReference type="InterPro" id="IPR035965">
    <property type="entry name" value="PAS-like_dom_sf"/>
</dbReference>
<name>A0ABD6BMM2_9EURY</name>
<evidence type="ECO:0000313" key="5">
    <source>
        <dbReference type="Proteomes" id="UP001597139"/>
    </source>
</evidence>
<evidence type="ECO:0000259" key="3">
    <source>
        <dbReference type="PROSITE" id="PS50112"/>
    </source>
</evidence>
<dbReference type="Gene3D" id="3.40.50.2300">
    <property type="match status" value="1"/>
</dbReference>
<dbReference type="SMART" id="SM00091">
    <property type="entry name" value="PAS"/>
    <property type="match status" value="1"/>
</dbReference>
<dbReference type="InterPro" id="IPR011006">
    <property type="entry name" value="CheY-like_superfamily"/>
</dbReference>
<gene>
    <name evidence="4" type="ORF">ACFSAU_02565</name>
</gene>
<proteinExistence type="predicted"/>
<dbReference type="Proteomes" id="UP001597139">
    <property type="component" value="Unassembled WGS sequence"/>
</dbReference>
<protein>
    <submittedName>
        <fullName evidence="4">PAS domain-containing protein</fullName>
    </submittedName>
</protein>
<dbReference type="PROSITE" id="PS50110">
    <property type="entry name" value="RESPONSE_REGULATORY"/>
    <property type="match status" value="1"/>
</dbReference>
<dbReference type="InterPro" id="IPR001789">
    <property type="entry name" value="Sig_transdc_resp-reg_receiver"/>
</dbReference>
<dbReference type="RefSeq" id="WP_267645642.1">
    <property type="nucleotide sequence ID" value="NZ_JANHGR010000001.1"/>
</dbReference>
<feature type="domain" description="PAS" evidence="3">
    <location>
        <begin position="139"/>
        <end position="208"/>
    </location>
</feature>
<dbReference type="CDD" id="cd00130">
    <property type="entry name" value="PAS"/>
    <property type="match status" value="1"/>
</dbReference>